<evidence type="ECO:0000313" key="8">
    <source>
        <dbReference type="EMBL" id="SDG17813.1"/>
    </source>
</evidence>
<keyword evidence="9" id="KW-1185">Reference proteome</keyword>
<feature type="transmembrane region" description="Helical" evidence="6">
    <location>
        <begin position="46"/>
        <end position="65"/>
    </location>
</feature>
<dbReference type="GO" id="GO:0043190">
    <property type="term" value="C:ATP-binding cassette (ABC) transporter complex"/>
    <property type="evidence" value="ECO:0007669"/>
    <property type="project" value="InterPro"/>
</dbReference>
<evidence type="ECO:0000256" key="5">
    <source>
        <dbReference type="ARBA" id="ARBA00023251"/>
    </source>
</evidence>
<evidence type="ECO:0000256" key="1">
    <source>
        <dbReference type="ARBA" id="ARBA00004141"/>
    </source>
</evidence>
<dbReference type="InterPro" id="IPR000412">
    <property type="entry name" value="ABC_2_transport"/>
</dbReference>
<protein>
    <recommendedName>
        <fullName evidence="6">Transport permease protein</fullName>
    </recommendedName>
</protein>
<feature type="transmembrane region" description="Helical" evidence="6">
    <location>
        <begin position="244"/>
        <end position="272"/>
    </location>
</feature>
<dbReference type="InterPro" id="IPR051784">
    <property type="entry name" value="Nod_factor_ABC_transporter"/>
</dbReference>
<proteinExistence type="inferred from homology"/>
<dbReference type="GO" id="GO:0046677">
    <property type="term" value="P:response to antibiotic"/>
    <property type="evidence" value="ECO:0007669"/>
    <property type="project" value="UniProtKB-KW"/>
</dbReference>
<feature type="transmembrane region" description="Helical" evidence="6">
    <location>
        <begin position="141"/>
        <end position="163"/>
    </location>
</feature>
<accession>A0A1G7S495</accession>
<evidence type="ECO:0000256" key="2">
    <source>
        <dbReference type="ARBA" id="ARBA00022692"/>
    </source>
</evidence>
<keyword evidence="6" id="KW-0813">Transport</keyword>
<evidence type="ECO:0000313" key="9">
    <source>
        <dbReference type="Proteomes" id="UP000199623"/>
    </source>
</evidence>
<dbReference type="PANTHER" id="PTHR43229:SF2">
    <property type="entry name" value="NODULATION PROTEIN J"/>
    <property type="match status" value="1"/>
</dbReference>
<gene>
    <name evidence="8" type="ORF">SAMN05216553_10635</name>
</gene>
<evidence type="ECO:0000256" key="4">
    <source>
        <dbReference type="ARBA" id="ARBA00023136"/>
    </source>
</evidence>
<dbReference type="GO" id="GO:0140359">
    <property type="term" value="F:ABC-type transporter activity"/>
    <property type="evidence" value="ECO:0007669"/>
    <property type="project" value="InterPro"/>
</dbReference>
<dbReference type="InterPro" id="IPR013525">
    <property type="entry name" value="ABC2_TM"/>
</dbReference>
<reference evidence="9" key="1">
    <citation type="submission" date="2016-10" db="EMBL/GenBank/DDBJ databases">
        <authorList>
            <person name="Varghese N."/>
            <person name="Submissions S."/>
        </authorList>
    </citation>
    <scope>NUCLEOTIDE SEQUENCE [LARGE SCALE GENOMIC DNA]</scope>
    <source>
        <strain evidence="9">CGMCC 4.3506</strain>
    </source>
</reference>
<dbReference type="AlphaFoldDB" id="A0A1G7S495"/>
<keyword evidence="4 6" id="KW-0472">Membrane</keyword>
<dbReference type="InterPro" id="IPR047817">
    <property type="entry name" value="ABC2_TM_bact-type"/>
</dbReference>
<feature type="domain" description="ABC transmembrane type-2" evidence="7">
    <location>
        <begin position="48"/>
        <end position="275"/>
    </location>
</feature>
<dbReference type="Proteomes" id="UP000199623">
    <property type="component" value="Unassembled WGS sequence"/>
</dbReference>
<organism evidence="8 9">
    <name type="scientific">Lentzea fradiae</name>
    <dbReference type="NCBI Taxonomy" id="200378"/>
    <lineage>
        <taxon>Bacteria</taxon>
        <taxon>Bacillati</taxon>
        <taxon>Actinomycetota</taxon>
        <taxon>Actinomycetes</taxon>
        <taxon>Pseudonocardiales</taxon>
        <taxon>Pseudonocardiaceae</taxon>
        <taxon>Lentzea</taxon>
    </lineage>
</organism>
<keyword evidence="3 6" id="KW-1133">Transmembrane helix</keyword>
<dbReference type="STRING" id="200378.SAMN05216553_10635"/>
<keyword evidence="5" id="KW-0046">Antibiotic resistance</keyword>
<comment type="similarity">
    <text evidence="6">Belongs to the ABC-2 integral membrane protein family.</text>
</comment>
<dbReference type="RefSeq" id="WP_090049561.1">
    <property type="nucleotide sequence ID" value="NZ_FNCC01000006.1"/>
</dbReference>
<feature type="transmembrane region" description="Helical" evidence="6">
    <location>
        <begin position="169"/>
        <end position="191"/>
    </location>
</feature>
<comment type="subcellular location">
    <subcellularLocation>
        <location evidence="6">Cell membrane</location>
        <topology evidence="6">Multi-pass membrane protein</topology>
    </subcellularLocation>
    <subcellularLocation>
        <location evidence="1">Membrane</location>
        <topology evidence="1">Multi-pass membrane protein</topology>
    </subcellularLocation>
</comment>
<keyword evidence="6" id="KW-1003">Cell membrane</keyword>
<keyword evidence="2 6" id="KW-0812">Transmembrane</keyword>
<name>A0A1G7S495_9PSEU</name>
<evidence type="ECO:0000259" key="7">
    <source>
        <dbReference type="PROSITE" id="PS51012"/>
    </source>
</evidence>
<dbReference type="PANTHER" id="PTHR43229">
    <property type="entry name" value="NODULATION PROTEIN J"/>
    <property type="match status" value="1"/>
</dbReference>
<feature type="transmembrane region" description="Helical" evidence="6">
    <location>
        <begin position="203"/>
        <end position="224"/>
    </location>
</feature>
<dbReference type="PIRSF" id="PIRSF006648">
    <property type="entry name" value="DrrB"/>
    <property type="match status" value="1"/>
</dbReference>
<dbReference type="PROSITE" id="PS51012">
    <property type="entry name" value="ABC_TM2"/>
    <property type="match status" value="1"/>
</dbReference>
<evidence type="ECO:0000256" key="3">
    <source>
        <dbReference type="ARBA" id="ARBA00022989"/>
    </source>
</evidence>
<dbReference type="PRINTS" id="PR00164">
    <property type="entry name" value="ABC2TRNSPORT"/>
</dbReference>
<dbReference type="OrthoDB" id="9778589at2"/>
<sequence length="281" mass="30119">MTQTIDRAGQAKPASVGLLWRVLPPGLYGRRASMLVERSAVVHRRAWFVLVGGAVEPLLFLWSLGLGFGQMVSSVAGPDGRPVSYVAFVAPALLAASAMNGAVYDATFNVFFKFKYAKLYDAMLTTPMGPMDIAIGEISWALLRGGLYSAGFLGVMLGMGLIASPWALLALPAALLVAFAFAAVGMAATTFMRSWLDFDLVQLAVLPLFLFSTTFYPLSVYPGWLQTVVTWTPLYHAVEVMRGLTLGVVGWGMLGHLAYFAVMAAAGTVVAARRLGKLLLD</sequence>
<dbReference type="Pfam" id="PF01061">
    <property type="entry name" value="ABC2_membrane"/>
    <property type="match status" value="1"/>
</dbReference>
<evidence type="ECO:0000256" key="6">
    <source>
        <dbReference type="RuleBase" id="RU361157"/>
    </source>
</evidence>
<feature type="transmembrane region" description="Helical" evidence="6">
    <location>
        <begin position="85"/>
        <end position="112"/>
    </location>
</feature>
<dbReference type="EMBL" id="FNCC01000006">
    <property type="protein sequence ID" value="SDG17813.1"/>
    <property type="molecule type" value="Genomic_DNA"/>
</dbReference>